<dbReference type="RefSeq" id="WP_132963608.1">
    <property type="nucleotide sequence ID" value="NZ_SMAH01000020.1"/>
</dbReference>
<evidence type="ECO:0000313" key="3">
    <source>
        <dbReference type="Proteomes" id="UP000295536"/>
    </source>
</evidence>
<reference evidence="2 4" key="2">
    <citation type="submission" date="2019-07" db="EMBL/GenBank/DDBJ databases">
        <title>Tepidimonas ignava SPS-1037 draft genome.</title>
        <authorList>
            <person name="Da Costa M.S."/>
            <person name="Froufe H.J.C."/>
            <person name="Egas C."/>
            <person name="Albuquerque L."/>
        </authorList>
    </citation>
    <scope>NUCLEOTIDE SEQUENCE [LARGE SCALE GENOMIC DNA]</scope>
    <source>
        <strain evidence="2 4">SPS-1037</strain>
    </source>
</reference>
<name>A0A4R3L7F2_9BURK</name>
<comment type="caution">
    <text evidence="1">The sequence shown here is derived from an EMBL/GenBank/DDBJ whole genome shotgun (WGS) entry which is preliminary data.</text>
</comment>
<organism evidence="1 3">
    <name type="scientific">Tepidimonas ignava</name>
    <dbReference type="NCBI Taxonomy" id="114249"/>
    <lineage>
        <taxon>Bacteria</taxon>
        <taxon>Pseudomonadati</taxon>
        <taxon>Pseudomonadota</taxon>
        <taxon>Betaproteobacteria</taxon>
        <taxon>Burkholderiales</taxon>
        <taxon>Tepidimonas</taxon>
    </lineage>
</organism>
<keyword evidence="4" id="KW-1185">Reference proteome</keyword>
<dbReference type="AlphaFoldDB" id="A0A4R3L7F2"/>
<dbReference type="Proteomes" id="UP000315577">
    <property type="component" value="Unassembled WGS sequence"/>
</dbReference>
<protein>
    <submittedName>
        <fullName evidence="1">Uncharacterized protein</fullName>
    </submittedName>
</protein>
<gene>
    <name evidence="1" type="ORF">EDC36_12056</name>
    <name evidence="2" type="ORF">Tigna_02407</name>
</gene>
<reference evidence="1 3" key="1">
    <citation type="submission" date="2019-03" db="EMBL/GenBank/DDBJ databases">
        <title>Genomic Encyclopedia of Type Strains, Phase IV (KMG-IV): sequencing the most valuable type-strain genomes for metagenomic binning, comparative biology and taxonomic classification.</title>
        <authorList>
            <person name="Goeker M."/>
        </authorList>
    </citation>
    <scope>NUCLEOTIDE SEQUENCE [LARGE SCALE GENOMIC DNA]</scope>
    <source>
        <strain evidence="1 3">DSM 12034</strain>
    </source>
</reference>
<dbReference type="EMBL" id="SMAH01000020">
    <property type="protein sequence ID" value="TCS94134.1"/>
    <property type="molecule type" value="Genomic_DNA"/>
</dbReference>
<sequence>MTIQQRILHILIALDQLAWVLLTLGRGHPDETISAAAWRMEQQGKLAGRILRPLIDALFWPLERDHCRLSFESEVRGAQLPDAYRASGVRLHTTR</sequence>
<dbReference type="OrthoDB" id="8451539at2"/>
<proteinExistence type="predicted"/>
<evidence type="ECO:0000313" key="4">
    <source>
        <dbReference type="Proteomes" id="UP000315577"/>
    </source>
</evidence>
<dbReference type="Proteomes" id="UP000295536">
    <property type="component" value="Unassembled WGS sequence"/>
</dbReference>
<dbReference type="EMBL" id="VJNC01000020">
    <property type="protein sequence ID" value="TSE18960.1"/>
    <property type="molecule type" value="Genomic_DNA"/>
</dbReference>
<evidence type="ECO:0000313" key="2">
    <source>
        <dbReference type="EMBL" id="TSE18960.1"/>
    </source>
</evidence>
<evidence type="ECO:0000313" key="1">
    <source>
        <dbReference type="EMBL" id="TCS94134.1"/>
    </source>
</evidence>
<accession>A0A4R3L7F2</accession>